<evidence type="ECO:0000313" key="1">
    <source>
        <dbReference type="EMBL" id="EAT88480.1"/>
    </source>
</evidence>
<gene>
    <name evidence="1" type="ORF">SNOG_04720</name>
</gene>
<dbReference type="GeneID" id="5972000"/>
<accession>Q0UU44</accession>
<dbReference type="EMBL" id="CH445330">
    <property type="protein sequence ID" value="EAT88480.1"/>
    <property type="molecule type" value="Genomic_DNA"/>
</dbReference>
<proteinExistence type="predicted"/>
<reference evidence="2" key="1">
    <citation type="journal article" date="2007" name="Plant Cell">
        <title>Dothideomycete-plant interactions illuminated by genome sequencing and EST analysis of the wheat pathogen Stagonospora nodorum.</title>
        <authorList>
            <person name="Hane J.K."/>
            <person name="Lowe R.G."/>
            <person name="Solomon P.S."/>
            <person name="Tan K.C."/>
            <person name="Schoch C.L."/>
            <person name="Spatafora J.W."/>
            <person name="Crous P.W."/>
            <person name="Kodira C."/>
            <person name="Birren B.W."/>
            <person name="Galagan J.E."/>
            <person name="Torriani S.F."/>
            <person name="McDonald B.A."/>
            <person name="Oliver R.P."/>
        </authorList>
    </citation>
    <scope>NUCLEOTIDE SEQUENCE [LARGE SCALE GENOMIC DNA]</scope>
    <source>
        <strain evidence="2">SN15 / ATCC MYA-4574 / FGSC 10173</strain>
    </source>
</reference>
<dbReference type="AlphaFoldDB" id="Q0UU44"/>
<evidence type="ECO:0000313" key="2">
    <source>
        <dbReference type="Proteomes" id="UP000001055"/>
    </source>
</evidence>
<dbReference type="KEGG" id="pno:SNOG_04720"/>
<name>Q0UU44_PHANO</name>
<organism evidence="1 2">
    <name type="scientific">Phaeosphaeria nodorum (strain SN15 / ATCC MYA-4574 / FGSC 10173)</name>
    <name type="common">Glume blotch fungus</name>
    <name type="synonym">Parastagonospora nodorum</name>
    <dbReference type="NCBI Taxonomy" id="321614"/>
    <lineage>
        <taxon>Eukaryota</taxon>
        <taxon>Fungi</taxon>
        <taxon>Dikarya</taxon>
        <taxon>Ascomycota</taxon>
        <taxon>Pezizomycotina</taxon>
        <taxon>Dothideomycetes</taxon>
        <taxon>Pleosporomycetidae</taxon>
        <taxon>Pleosporales</taxon>
        <taxon>Pleosporineae</taxon>
        <taxon>Phaeosphaeriaceae</taxon>
        <taxon>Parastagonospora</taxon>
    </lineage>
</organism>
<protein>
    <submittedName>
        <fullName evidence="1">Uncharacterized protein</fullName>
    </submittedName>
</protein>
<dbReference type="Proteomes" id="UP000001055">
    <property type="component" value="Unassembled WGS sequence"/>
</dbReference>
<sequence length="68" mass="7717">MSRSFRYVPKWAPISTQERFNNITIYLTPQSHPVCLRGSLLTGMHKEAGPGCVTRYIYTSLYASASVY</sequence>
<dbReference type="InParanoid" id="Q0UU44"/>
<dbReference type="RefSeq" id="XP_001795132.1">
    <property type="nucleotide sequence ID" value="XM_001795080.1"/>
</dbReference>